<keyword evidence="1" id="KW-0732">Signal</keyword>
<dbReference type="EMBL" id="BAABJM010000003">
    <property type="protein sequence ID" value="GAA5057811.1"/>
    <property type="molecule type" value="Genomic_DNA"/>
</dbReference>
<feature type="signal peptide" evidence="1">
    <location>
        <begin position="1"/>
        <end position="40"/>
    </location>
</feature>
<sequence length="272" mass="26108">MGKHRATPPAGPFSRRAASLVVAGAVPLSAVVISAAPAFADAGSADESALSQLPSEAPTMFGEAIAELPNTGVAADRNDVTGSRPVPNQGLAPVDPQALHAPGAAASVPAVAPIEAPEGKLRIGSTQIDRPVFLNDEQSGQINGAAADTEANLARELDSMGFEPSRSDRISADTLGGAAVGAAVGMGVASPLSMTSALVGGVSGLVAGVPFLPIGLVAGPALGAAIGYGVIAAPAAAAGAAVGAAVGAAQGYTAAPIEEAPIAPADAAPIAL</sequence>
<proteinExistence type="predicted"/>
<keyword evidence="3" id="KW-1185">Reference proteome</keyword>
<accession>A0ABP9KIY4</accession>
<evidence type="ECO:0000313" key="2">
    <source>
        <dbReference type="EMBL" id="GAA5057811.1"/>
    </source>
</evidence>
<evidence type="ECO:0000313" key="3">
    <source>
        <dbReference type="Proteomes" id="UP001500603"/>
    </source>
</evidence>
<dbReference type="Proteomes" id="UP001500603">
    <property type="component" value="Unassembled WGS sequence"/>
</dbReference>
<reference evidence="3" key="1">
    <citation type="journal article" date="2019" name="Int. J. Syst. Evol. Microbiol.">
        <title>The Global Catalogue of Microorganisms (GCM) 10K type strain sequencing project: providing services to taxonomists for standard genome sequencing and annotation.</title>
        <authorList>
            <consortium name="The Broad Institute Genomics Platform"/>
            <consortium name="The Broad Institute Genome Sequencing Center for Infectious Disease"/>
            <person name="Wu L."/>
            <person name="Ma J."/>
        </authorList>
    </citation>
    <scope>NUCLEOTIDE SEQUENCE [LARGE SCALE GENOMIC DNA]</scope>
    <source>
        <strain evidence="3">JCM 18298</strain>
    </source>
</reference>
<gene>
    <name evidence="2" type="ORF">GCM10023318_36480</name>
</gene>
<name>A0ABP9KIY4_9NOCA</name>
<dbReference type="RefSeq" id="WP_345496736.1">
    <property type="nucleotide sequence ID" value="NZ_BAABJM010000003.1"/>
</dbReference>
<organism evidence="2 3">
    <name type="scientific">Nocardia callitridis</name>
    <dbReference type="NCBI Taxonomy" id="648753"/>
    <lineage>
        <taxon>Bacteria</taxon>
        <taxon>Bacillati</taxon>
        <taxon>Actinomycetota</taxon>
        <taxon>Actinomycetes</taxon>
        <taxon>Mycobacteriales</taxon>
        <taxon>Nocardiaceae</taxon>
        <taxon>Nocardia</taxon>
    </lineage>
</organism>
<comment type="caution">
    <text evidence="2">The sequence shown here is derived from an EMBL/GenBank/DDBJ whole genome shotgun (WGS) entry which is preliminary data.</text>
</comment>
<protein>
    <submittedName>
        <fullName evidence="2">Uncharacterized protein</fullName>
    </submittedName>
</protein>
<evidence type="ECO:0000256" key="1">
    <source>
        <dbReference type="SAM" id="SignalP"/>
    </source>
</evidence>
<feature type="chain" id="PRO_5047438594" evidence="1">
    <location>
        <begin position="41"/>
        <end position="272"/>
    </location>
</feature>